<dbReference type="PANTHER" id="PTHR47926:SF533">
    <property type="entry name" value="DYW DOMAIN-CONTAINING PROTEIN"/>
    <property type="match status" value="1"/>
</dbReference>
<dbReference type="InterPro" id="IPR011990">
    <property type="entry name" value="TPR-like_helical_dom_sf"/>
</dbReference>
<feature type="non-terminal residue" evidence="3">
    <location>
        <position position="49"/>
    </location>
</feature>
<dbReference type="Proteomes" id="UP000265520">
    <property type="component" value="Unassembled WGS sequence"/>
</dbReference>
<keyword evidence="1" id="KW-0677">Repeat</keyword>
<feature type="repeat" description="PPR" evidence="2">
    <location>
        <begin position="22"/>
        <end position="49"/>
    </location>
</feature>
<dbReference type="GO" id="GO:0009451">
    <property type="term" value="P:RNA modification"/>
    <property type="evidence" value="ECO:0007669"/>
    <property type="project" value="InterPro"/>
</dbReference>
<keyword evidence="4" id="KW-1185">Reference proteome</keyword>
<dbReference type="PANTHER" id="PTHR47926">
    <property type="entry name" value="PENTATRICOPEPTIDE REPEAT-CONTAINING PROTEIN"/>
    <property type="match status" value="1"/>
</dbReference>
<dbReference type="InterPro" id="IPR046960">
    <property type="entry name" value="PPR_At4g14850-like_plant"/>
</dbReference>
<comment type="caution">
    <text evidence="3">The sequence shown here is derived from an EMBL/GenBank/DDBJ whole genome shotgun (WGS) entry which is preliminary data.</text>
</comment>
<dbReference type="NCBIfam" id="TIGR00756">
    <property type="entry name" value="PPR"/>
    <property type="match status" value="1"/>
</dbReference>
<sequence length="49" mass="5589">MYAKCGNLPSARTIFDAIIQKNVLSWTSMIAGYARSDHPKEALDLFRRM</sequence>
<reference evidence="3 4" key="1">
    <citation type="journal article" date="2018" name="Front. Plant Sci.">
        <title>Red Clover (Trifolium pratense) and Zigzag Clover (T. medium) - A Picture of Genomic Similarities and Differences.</title>
        <authorList>
            <person name="Dluhosova J."/>
            <person name="Istvanek J."/>
            <person name="Nedelnik J."/>
            <person name="Repkova J."/>
        </authorList>
    </citation>
    <scope>NUCLEOTIDE SEQUENCE [LARGE SCALE GENOMIC DNA]</scope>
    <source>
        <strain evidence="4">cv. 10/8</strain>
        <tissue evidence="3">Leaf</tissue>
    </source>
</reference>
<evidence type="ECO:0000313" key="3">
    <source>
        <dbReference type="EMBL" id="MCI64683.1"/>
    </source>
</evidence>
<evidence type="ECO:0000256" key="1">
    <source>
        <dbReference type="ARBA" id="ARBA00022737"/>
    </source>
</evidence>
<proteinExistence type="predicted"/>
<name>A0A392TU30_9FABA</name>
<organism evidence="3 4">
    <name type="scientific">Trifolium medium</name>
    <dbReference type="NCBI Taxonomy" id="97028"/>
    <lineage>
        <taxon>Eukaryota</taxon>
        <taxon>Viridiplantae</taxon>
        <taxon>Streptophyta</taxon>
        <taxon>Embryophyta</taxon>
        <taxon>Tracheophyta</taxon>
        <taxon>Spermatophyta</taxon>
        <taxon>Magnoliopsida</taxon>
        <taxon>eudicotyledons</taxon>
        <taxon>Gunneridae</taxon>
        <taxon>Pentapetalae</taxon>
        <taxon>rosids</taxon>
        <taxon>fabids</taxon>
        <taxon>Fabales</taxon>
        <taxon>Fabaceae</taxon>
        <taxon>Papilionoideae</taxon>
        <taxon>50 kb inversion clade</taxon>
        <taxon>NPAAA clade</taxon>
        <taxon>Hologalegina</taxon>
        <taxon>IRL clade</taxon>
        <taxon>Trifolieae</taxon>
        <taxon>Trifolium</taxon>
    </lineage>
</organism>
<protein>
    <submittedName>
        <fullName evidence="3">Pentatricopeptide repeat-containing protein chloroplastic-like</fullName>
    </submittedName>
</protein>
<dbReference type="GO" id="GO:0003723">
    <property type="term" value="F:RNA binding"/>
    <property type="evidence" value="ECO:0007669"/>
    <property type="project" value="InterPro"/>
</dbReference>
<dbReference type="EMBL" id="LXQA010660990">
    <property type="protein sequence ID" value="MCI64683.1"/>
    <property type="molecule type" value="Genomic_DNA"/>
</dbReference>
<dbReference type="AlphaFoldDB" id="A0A392TU30"/>
<evidence type="ECO:0000313" key="4">
    <source>
        <dbReference type="Proteomes" id="UP000265520"/>
    </source>
</evidence>
<dbReference type="PROSITE" id="PS51375">
    <property type="entry name" value="PPR"/>
    <property type="match status" value="1"/>
</dbReference>
<dbReference type="Pfam" id="PF01535">
    <property type="entry name" value="PPR"/>
    <property type="match status" value="2"/>
</dbReference>
<dbReference type="Gene3D" id="1.25.40.10">
    <property type="entry name" value="Tetratricopeptide repeat domain"/>
    <property type="match status" value="1"/>
</dbReference>
<evidence type="ECO:0000256" key="2">
    <source>
        <dbReference type="PROSITE-ProRule" id="PRU00708"/>
    </source>
</evidence>
<dbReference type="InterPro" id="IPR002885">
    <property type="entry name" value="PPR_rpt"/>
</dbReference>
<accession>A0A392TU30</accession>